<dbReference type="EC" id="5.6.2.4" evidence="12"/>
<evidence type="ECO:0000256" key="6">
    <source>
        <dbReference type="ARBA" id="ARBA00022839"/>
    </source>
</evidence>
<evidence type="ECO:0000256" key="4">
    <source>
        <dbReference type="ARBA" id="ARBA00022801"/>
    </source>
</evidence>
<evidence type="ECO:0000313" key="18">
    <source>
        <dbReference type="EMBL" id="QIE57126.1"/>
    </source>
</evidence>
<keyword evidence="4 15" id="KW-0378">Hydrolase</keyword>
<keyword evidence="7 15" id="KW-0067">ATP-binding</keyword>
<dbReference type="Gene3D" id="3.90.320.10">
    <property type="match status" value="1"/>
</dbReference>
<dbReference type="GO" id="GO:0004527">
    <property type="term" value="F:exonuclease activity"/>
    <property type="evidence" value="ECO:0007669"/>
    <property type="project" value="UniProtKB-KW"/>
</dbReference>
<dbReference type="Gene3D" id="3.40.50.300">
    <property type="entry name" value="P-loop containing nucleotide triphosphate hydrolases"/>
    <property type="match status" value="4"/>
</dbReference>
<dbReference type="RefSeq" id="WP_165101488.1">
    <property type="nucleotide sequence ID" value="NZ_CP049056.1"/>
</dbReference>
<keyword evidence="10" id="KW-0413">Isomerase</keyword>
<keyword evidence="3" id="KW-0227">DNA damage</keyword>
<keyword evidence="5 15" id="KW-0347">Helicase</keyword>
<evidence type="ECO:0000256" key="14">
    <source>
        <dbReference type="ARBA" id="ARBA00048988"/>
    </source>
</evidence>
<dbReference type="InterPro" id="IPR000212">
    <property type="entry name" value="DNA_helicase_UvrD/REP"/>
</dbReference>
<keyword evidence="8" id="KW-0238">DNA-binding</keyword>
<dbReference type="GO" id="GO:0005829">
    <property type="term" value="C:cytosol"/>
    <property type="evidence" value="ECO:0007669"/>
    <property type="project" value="TreeGrafter"/>
</dbReference>
<dbReference type="InterPro" id="IPR014016">
    <property type="entry name" value="UvrD-like_ATP-bd"/>
</dbReference>
<dbReference type="NCBIfam" id="TIGR02784">
    <property type="entry name" value="addA_alphas"/>
    <property type="match status" value="1"/>
</dbReference>
<evidence type="ECO:0000256" key="1">
    <source>
        <dbReference type="ARBA" id="ARBA00022722"/>
    </source>
</evidence>
<dbReference type="GO" id="GO:0003677">
    <property type="term" value="F:DNA binding"/>
    <property type="evidence" value="ECO:0007669"/>
    <property type="project" value="UniProtKB-KW"/>
</dbReference>
<keyword evidence="1" id="KW-0540">Nuclease</keyword>
<sequence length="1122" mass="119694">MTVVEHPAAAAQRRAADPSGSAWVAANAGAGKTKVLTERVARLLLAGARPQKILCLTYTKAAAAEMRSRLFAMLGGWAMADDATLAADLRDLTGGETPPDFERARRLFAQALETPGGLKIQTIHAFCDNLLRRFPLEAGAPPGFRVMEERERAALIEEVLTRIASGEARGAIAAVAEEKNESGIVELAQFVAAHPALFPDPADEVGLCALFGVPDPPDEGAALARAMDALDPAALSRMIIAWGAGAPGDREKAANLTAAKPDSAAVAAELQTALLKKTGEPRKNPASKGAQAAEPDWRALCDHLTEVALAAREARLAAAAAARAIRLARFGAAFGAEYEAAKAARSLLDFNDLVGRARALLTRSEMAAWALYRLDGGIEHILVDEAQDTSPGQWDVIDAIAAEFRAGAGARAEARTSFVVGDEKQSIYSFQGAAPRMFEEMRQRFRTGLEPVGGLREEALDVSFRSAPAILRAVDAAFGGARAEGLTAAGTPPRHSAFHATRAGRVELWPLAPPDPKAEPPEPWSPVDMPGRRDARVKLADVVAAHVAALCAGARMPGEGGRPVEPGDILILLRSRTQMMAPLVQGLKRRGVPVAGADRLDLNASLAVRDLLALMRFAVTPDDDLTLAALLRSPLFDVDEGGLFDLAHGRKGTLWRSLRDAADRWPREVRLLSEAMRDADFLRPYEFLEKALLTPESPGRDGRRRFIARLGRDAEDPIDELLAQALSYEATETPSIEGFLGWLANGSVEIKRENESGRGEVRVMSAHGAKGLQAPIVILPDTMAKPDAHRRDPVAEIETAAGPRAVWRGVKGQEPEILARLRDAESAAEAAEHRRLLYVAMTRAEDWLIIAGAGEDDPVKTDGTWYGQVRDGFAELKVSEVDAPGGLGRMLLHLGAGKSRRKRKEIAAAASVPAESWMEVRPAAEPLRTLRRRAASALGEMTETGGAGLDPAAARLRGEAIHAALEHGATDRDAFRRIVAGIAKPDAFDDAALDEWLAEAARARALPEAATFFAPDAVAEAAVSVEIGDARVSGRIDRLRVTADTAAFVDFKSDAAPPATAADTPVAYLAQMAAYREALRGIYPGRAVAAHILWTAAPRLDRLPPALLDTAFAGVRRDAQAS</sequence>
<dbReference type="Pfam" id="PF12705">
    <property type="entry name" value="PDDEXK_1"/>
    <property type="match status" value="1"/>
</dbReference>
<dbReference type="AlphaFoldDB" id="A0A7M3T545"/>
<dbReference type="GO" id="GO:0005524">
    <property type="term" value="F:ATP binding"/>
    <property type="evidence" value="ECO:0007669"/>
    <property type="project" value="UniProtKB-UniRule"/>
</dbReference>
<evidence type="ECO:0000256" key="9">
    <source>
        <dbReference type="ARBA" id="ARBA00023204"/>
    </source>
</evidence>
<dbReference type="InterPro" id="IPR038726">
    <property type="entry name" value="PDDEXK_AddAB-type"/>
</dbReference>
<proteinExistence type="predicted"/>
<evidence type="ECO:0000256" key="2">
    <source>
        <dbReference type="ARBA" id="ARBA00022741"/>
    </source>
</evidence>
<dbReference type="GO" id="GO:0000725">
    <property type="term" value="P:recombinational repair"/>
    <property type="evidence" value="ECO:0007669"/>
    <property type="project" value="TreeGrafter"/>
</dbReference>
<keyword evidence="9" id="KW-0234">DNA repair</keyword>
<dbReference type="Proteomes" id="UP000503336">
    <property type="component" value="Chromosome"/>
</dbReference>
<dbReference type="InterPro" id="IPR014017">
    <property type="entry name" value="DNA_helicase_UvrD-like_C"/>
</dbReference>
<comment type="catalytic activity">
    <reaction evidence="14">
        <text>ATP + H2O = ADP + phosphate + H(+)</text>
        <dbReference type="Rhea" id="RHEA:13065"/>
        <dbReference type="ChEBI" id="CHEBI:15377"/>
        <dbReference type="ChEBI" id="CHEBI:15378"/>
        <dbReference type="ChEBI" id="CHEBI:30616"/>
        <dbReference type="ChEBI" id="CHEBI:43474"/>
        <dbReference type="ChEBI" id="CHEBI:456216"/>
        <dbReference type="EC" id="5.6.2.4"/>
    </reaction>
</comment>
<dbReference type="PANTHER" id="PTHR11070:SF2">
    <property type="entry name" value="ATP-DEPENDENT DNA HELICASE SRS2"/>
    <property type="match status" value="1"/>
</dbReference>
<evidence type="ECO:0000256" key="11">
    <source>
        <dbReference type="ARBA" id="ARBA00034617"/>
    </source>
</evidence>
<feature type="domain" description="UvrD-like helicase ATP-binding" evidence="16">
    <location>
        <begin position="5"/>
        <end position="467"/>
    </location>
</feature>
<dbReference type="InterPro" id="IPR027417">
    <property type="entry name" value="P-loop_NTPase"/>
</dbReference>
<dbReference type="KEGG" id="hdh:G5B40_17775"/>
<evidence type="ECO:0000256" key="10">
    <source>
        <dbReference type="ARBA" id="ARBA00023235"/>
    </source>
</evidence>
<reference evidence="18 19" key="1">
    <citation type="submission" date="2020-02" db="EMBL/GenBank/DDBJ databases">
        <title>complete genome sequence of Rhodobacteraceae bacterium.</title>
        <authorList>
            <person name="Park J."/>
            <person name="Kim Y.-S."/>
            <person name="Kim K.-H."/>
        </authorList>
    </citation>
    <scope>NUCLEOTIDE SEQUENCE [LARGE SCALE GENOMIC DNA]</scope>
    <source>
        <strain evidence="18 19">RR4-56</strain>
    </source>
</reference>
<organism evidence="18 19">
    <name type="scientific">Pikeienuella piscinae</name>
    <dbReference type="NCBI Taxonomy" id="2748098"/>
    <lineage>
        <taxon>Bacteria</taxon>
        <taxon>Pseudomonadati</taxon>
        <taxon>Pseudomonadota</taxon>
        <taxon>Alphaproteobacteria</taxon>
        <taxon>Rhodobacterales</taxon>
        <taxon>Paracoccaceae</taxon>
        <taxon>Pikeienuella</taxon>
    </lineage>
</organism>
<name>A0A7M3T545_9RHOB</name>
<evidence type="ECO:0000256" key="3">
    <source>
        <dbReference type="ARBA" id="ARBA00022763"/>
    </source>
</evidence>
<keyword evidence="6" id="KW-0269">Exonuclease</keyword>
<evidence type="ECO:0000256" key="7">
    <source>
        <dbReference type="ARBA" id="ARBA00022840"/>
    </source>
</evidence>
<dbReference type="Pfam" id="PF13361">
    <property type="entry name" value="UvrD_C"/>
    <property type="match status" value="1"/>
</dbReference>
<dbReference type="PANTHER" id="PTHR11070">
    <property type="entry name" value="UVRD / RECB / PCRA DNA HELICASE FAMILY MEMBER"/>
    <property type="match status" value="1"/>
</dbReference>
<evidence type="ECO:0000256" key="12">
    <source>
        <dbReference type="ARBA" id="ARBA00034808"/>
    </source>
</evidence>
<feature type="binding site" evidence="15">
    <location>
        <begin position="26"/>
        <end position="33"/>
    </location>
    <ligand>
        <name>ATP</name>
        <dbReference type="ChEBI" id="CHEBI:30616"/>
    </ligand>
</feature>
<dbReference type="GO" id="GO:0043138">
    <property type="term" value="F:3'-5' DNA helicase activity"/>
    <property type="evidence" value="ECO:0007669"/>
    <property type="project" value="UniProtKB-EC"/>
</dbReference>
<dbReference type="SUPFAM" id="SSF52540">
    <property type="entry name" value="P-loop containing nucleoside triphosphate hydrolases"/>
    <property type="match status" value="1"/>
</dbReference>
<evidence type="ECO:0000259" key="17">
    <source>
        <dbReference type="PROSITE" id="PS51217"/>
    </source>
</evidence>
<dbReference type="InterPro" id="IPR011604">
    <property type="entry name" value="PDDEXK-like_dom_sf"/>
</dbReference>
<dbReference type="PROSITE" id="PS51198">
    <property type="entry name" value="UVRD_HELICASE_ATP_BIND"/>
    <property type="match status" value="1"/>
</dbReference>
<dbReference type="Pfam" id="PF00580">
    <property type="entry name" value="UvrD-helicase"/>
    <property type="match status" value="1"/>
</dbReference>
<evidence type="ECO:0000256" key="13">
    <source>
        <dbReference type="ARBA" id="ARBA00034923"/>
    </source>
</evidence>
<dbReference type="PROSITE" id="PS51217">
    <property type="entry name" value="UVRD_HELICASE_CTER"/>
    <property type="match status" value="1"/>
</dbReference>
<evidence type="ECO:0000256" key="5">
    <source>
        <dbReference type="ARBA" id="ARBA00022806"/>
    </source>
</evidence>
<evidence type="ECO:0000256" key="15">
    <source>
        <dbReference type="PROSITE-ProRule" id="PRU00560"/>
    </source>
</evidence>
<dbReference type="InterPro" id="IPR014151">
    <property type="entry name" value="DNA_helicase_AddA"/>
</dbReference>
<evidence type="ECO:0000313" key="19">
    <source>
        <dbReference type="Proteomes" id="UP000503336"/>
    </source>
</evidence>
<protein>
    <recommendedName>
        <fullName evidence="12">DNA 3'-5' helicase</fullName>
        <ecNumber evidence="12">5.6.2.4</ecNumber>
    </recommendedName>
    <alternativeName>
        <fullName evidence="13">DNA 3'-5' helicase II</fullName>
    </alternativeName>
</protein>
<feature type="domain" description="UvrD-like helicase C-terminal" evidence="17">
    <location>
        <begin position="487"/>
        <end position="771"/>
    </location>
</feature>
<evidence type="ECO:0000256" key="8">
    <source>
        <dbReference type="ARBA" id="ARBA00023125"/>
    </source>
</evidence>
<keyword evidence="19" id="KW-1185">Reference proteome</keyword>
<evidence type="ECO:0000259" key="16">
    <source>
        <dbReference type="PROSITE" id="PS51198"/>
    </source>
</evidence>
<dbReference type="EMBL" id="CP049056">
    <property type="protein sequence ID" value="QIE57126.1"/>
    <property type="molecule type" value="Genomic_DNA"/>
</dbReference>
<accession>A0A7M3T545</accession>
<dbReference type="GO" id="GO:0033202">
    <property type="term" value="C:DNA helicase complex"/>
    <property type="evidence" value="ECO:0007669"/>
    <property type="project" value="TreeGrafter"/>
</dbReference>
<comment type="catalytic activity">
    <reaction evidence="11">
        <text>Couples ATP hydrolysis with the unwinding of duplex DNA by translocating in the 3'-5' direction.</text>
        <dbReference type="EC" id="5.6.2.4"/>
    </reaction>
</comment>
<keyword evidence="2 15" id="KW-0547">Nucleotide-binding</keyword>
<gene>
    <name evidence="18" type="primary">addA</name>
    <name evidence="18" type="ORF">G5B40_17775</name>
</gene>